<keyword evidence="6" id="KW-1185">Reference proteome</keyword>
<evidence type="ECO:0000256" key="2">
    <source>
        <dbReference type="ARBA" id="ARBA00022801"/>
    </source>
</evidence>
<protein>
    <submittedName>
        <fullName evidence="5">Fructose 1,6-bisphosphatase</fullName>
    </submittedName>
</protein>
<evidence type="ECO:0000256" key="3">
    <source>
        <dbReference type="ARBA" id="ARBA00022842"/>
    </source>
</evidence>
<evidence type="ECO:0000256" key="4">
    <source>
        <dbReference type="PIRSR" id="PIRSR600760-2"/>
    </source>
</evidence>
<dbReference type="PRINTS" id="PR00377">
    <property type="entry name" value="IMPHPHTASES"/>
</dbReference>
<feature type="binding site" evidence="4">
    <location>
        <position position="205"/>
    </location>
    <ligand>
        <name>Mg(2+)</name>
        <dbReference type="ChEBI" id="CHEBI:18420"/>
        <label>1</label>
        <note>catalytic</note>
    </ligand>
</feature>
<dbReference type="Gene3D" id="3.40.190.80">
    <property type="match status" value="1"/>
</dbReference>
<dbReference type="GO" id="GO:0006020">
    <property type="term" value="P:inositol metabolic process"/>
    <property type="evidence" value="ECO:0007669"/>
    <property type="project" value="TreeGrafter"/>
</dbReference>
<dbReference type="GO" id="GO:0007165">
    <property type="term" value="P:signal transduction"/>
    <property type="evidence" value="ECO:0007669"/>
    <property type="project" value="TreeGrafter"/>
</dbReference>
<feature type="binding site" evidence="4">
    <location>
        <position position="76"/>
    </location>
    <ligand>
        <name>Mg(2+)</name>
        <dbReference type="ChEBI" id="CHEBI:18420"/>
        <label>1</label>
        <note>catalytic</note>
    </ligand>
</feature>
<feature type="binding site" evidence="4">
    <location>
        <position position="74"/>
    </location>
    <ligand>
        <name>Mg(2+)</name>
        <dbReference type="ChEBI" id="CHEBI:18420"/>
        <label>1</label>
        <note>catalytic</note>
    </ligand>
</feature>
<name>A0A1L7CTI1_9CORY</name>
<dbReference type="PANTHER" id="PTHR20854">
    <property type="entry name" value="INOSITOL MONOPHOSPHATASE"/>
    <property type="match status" value="1"/>
</dbReference>
<feature type="binding site" evidence="4">
    <location>
        <position position="59"/>
    </location>
    <ligand>
        <name>Mg(2+)</name>
        <dbReference type="ChEBI" id="CHEBI:18420"/>
        <label>1</label>
        <note>catalytic</note>
    </ligand>
</feature>
<reference evidence="5 6" key="1">
    <citation type="submission" date="2014-08" db="EMBL/GenBank/DDBJ databases">
        <title>Complete genome sequence of Corynebacterium frankenforstense ST18(T) (=DSM 45800(T)), isolated from raw cow milk.</title>
        <authorList>
            <person name="Ruckert C."/>
            <person name="Albersmeier A."/>
            <person name="Winkler A."/>
            <person name="Lipski A."/>
            <person name="Kalinowski J."/>
        </authorList>
    </citation>
    <scope>NUCLEOTIDE SEQUENCE [LARGE SCALE GENOMIC DNA]</scope>
    <source>
        <strain evidence="5 6">ST18</strain>
    </source>
</reference>
<dbReference type="GO" id="GO:0008934">
    <property type="term" value="F:inositol monophosphate 1-phosphatase activity"/>
    <property type="evidence" value="ECO:0007669"/>
    <property type="project" value="TreeGrafter"/>
</dbReference>
<dbReference type="Pfam" id="PF00459">
    <property type="entry name" value="Inositol_P"/>
    <property type="match status" value="1"/>
</dbReference>
<dbReference type="STRING" id="1437875.CFRA_07710"/>
<accession>A0A1L7CTI1</accession>
<dbReference type="InterPro" id="IPR020583">
    <property type="entry name" value="Inositol_monoP_metal-BS"/>
</dbReference>
<dbReference type="EMBL" id="CP009247">
    <property type="protein sequence ID" value="APT89166.1"/>
    <property type="molecule type" value="Genomic_DNA"/>
</dbReference>
<evidence type="ECO:0000313" key="5">
    <source>
        <dbReference type="EMBL" id="APT89166.1"/>
    </source>
</evidence>
<comment type="cofactor">
    <cofactor evidence="4">
        <name>Mg(2+)</name>
        <dbReference type="ChEBI" id="CHEBI:18420"/>
    </cofactor>
</comment>
<keyword evidence="1 4" id="KW-0479">Metal-binding</keyword>
<dbReference type="PANTHER" id="PTHR20854:SF4">
    <property type="entry name" value="INOSITOL-1-MONOPHOSPHATASE-RELATED"/>
    <property type="match status" value="1"/>
</dbReference>
<dbReference type="SUPFAM" id="SSF56655">
    <property type="entry name" value="Carbohydrate phosphatase"/>
    <property type="match status" value="1"/>
</dbReference>
<dbReference type="CDD" id="cd01637">
    <property type="entry name" value="IMPase_like"/>
    <property type="match status" value="1"/>
</dbReference>
<gene>
    <name evidence="5" type="ORF">CFRA_07710</name>
</gene>
<evidence type="ECO:0000313" key="6">
    <source>
        <dbReference type="Proteomes" id="UP000185434"/>
    </source>
</evidence>
<dbReference type="PROSITE" id="PS00629">
    <property type="entry name" value="IMP_1"/>
    <property type="match status" value="1"/>
</dbReference>
<dbReference type="Gene3D" id="3.30.540.10">
    <property type="entry name" value="Fructose-1,6-Bisphosphatase, subunit A, domain 1"/>
    <property type="match status" value="1"/>
</dbReference>
<feature type="binding site" evidence="4">
    <location>
        <position position="77"/>
    </location>
    <ligand>
        <name>Mg(2+)</name>
        <dbReference type="ChEBI" id="CHEBI:18420"/>
        <label>1</label>
        <note>catalytic</note>
    </ligand>
</feature>
<keyword evidence="3 4" id="KW-0460">Magnesium</keyword>
<dbReference type="GO" id="GO:0046872">
    <property type="term" value="F:metal ion binding"/>
    <property type="evidence" value="ECO:0007669"/>
    <property type="project" value="UniProtKB-KW"/>
</dbReference>
<keyword evidence="2" id="KW-0378">Hydrolase</keyword>
<sequence length="259" mass="26900">MLAVAVDAVKSAEEVFLDRLGAPPSVAKGEHDFATQADLDIESLLRVRLGATGIPVLGEEGGGDVHAERTWVVDPIDGTANYSVGNPMAAILVSLLVHGQPVVAVTSIPVVGRRLAVTEGGPITVNGEEITPDPNPDEIPAQVGFSSVASPSGSEFSSHFRQDLLAELASTFLRPRITGSVGVDLAFTATGTFGGALSLSPHPWDNAAGVLLARAAGRRVTDIHGEEWTPDSREVVAGAPASHEAILTTIARVRERGGR</sequence>
<organism evidence="5 6">
    <name type="scientific">Corynebacterium frankenforstense DSM 45800</name>
    <dbReference type="NCBI Taxonomy" id="1437875"/>
    <lineage>
        <taxon>Bacteria</taxon>
        <taxon>Bacillati</taxon>
        <taxon>Actinomycetota</taxon>
        <taxon>Actinomycetes</taxon>
        <taxon>Mycobacteriales</taxon>
        <taxon>Corynebacteriaceae</taxon>
        <taxon>Corynebacterium</taxon>
    </lineage>
</organism>
<dbReference type="OrthoDB" id="9772456at2"/>
<dbReference type="InterPro" id="IPR000760">
    <property type="entry name" value="Inositol_monophosphatase-like"/>
</dbReference>
<evidence type="ECO:0000256" key="1">
    <source>
        <dbReference type="ARBA" id="ARBA00022723"/>
    </source>
</evidence>
<dbReference type="AlphaFoldDB" id="A0A1L7CTI1"/>
<dbReference type="Proteomes" id="UP000185434">
    <property type="component" value="Chromosome"/>
</dbReference>
<dbReference type="KEGG" id="cfk:CFRA_07710"/>
<proteinExistence type="predicted"/>